<protein>
    <recommendedName>
        <fullName evidence="2">DUF1579 domain-containing protein</fullName>
    </recommendedName>
</protein>
<dbReference type="EMBL" id="CP158165">
    <property type="protein sequence ID" value="XBV21317.1"/>
    <property type="molecule type" value="Genomic_DNA"/>
</dbReference>
<dbReference type="AlphaFoldDB" id="A0AAU7T3Z0"/>
<gene>
    <name evidence="1" type="ORF">ABN611_22420</name>
</gene>
<name>A0AAU7T3Z0_9ACTN</name>
<dbReference type="RefSeq" id="WP_350274179.1">
    <property type="nucleotide sequence ID" value="NZ_CP158165.1"/>
</dbReference>
<evidence type="ECO:0008006" key="2">
    <source>
        <dbReference type="Google" id="ProtNLM"/>
    </source>
</evidence>
<sequence>MTTWTKVTGDFDFLNGYFDVHHRRLKDAFVGCDEWTEDDGTTTAHTYFDGAISIDEMRFPGRGSYGLSLRVFDPTAKLWSIWWVSSTTMTLYPPVRGEWSTDGSRCRMVGDDTHEGKPILCSYEWSDITDETAHWEQAYSNDGGETWETNWIMDFTRRDTPPPALDVPKLTDDFDFLVGRWSFHNRRRRPVLGEPHEWYEHDATLQATTYFDGAISFDEGWFPSEGFRGATFRLYSPETRTWSIHWINSTRGHLETPVIGSFENGTGTFEGPDEWDGQPIDVRFLWTPGTDKAAWEQAFSTDNGQTWTPNWHMTHTRLD</sequence>
<accession>A0AAU7T3Z0</accession>
<reference evidence="1" key="1">
    <citation type="submission" date="2024-06" db="EMBL/GenBank/DDBJ databases">
        <title>Kribbella sp. strain HUAS MG21 genome sequences.</title>
        <authorList>
            <person name="Mo P."/>
        </authorList>
    </citation>
    <scope>NUCLEOTIDE SEQUENCE</scope>
    <source>
        <strain evidence="1">HUAS MG21</strain>
    </source>
</reference>
<organism evidence="1">
    <name type="scientific">Kribbella sp. HUAS MG21</name>
    <dbReference type="NCBI Taxonomy" id="3160966"/>
    <lineage>
        <taxon>Bacteria</taxon>
        <taxon>Bacillati</taxon>
        <taxon>Actinomycetota</taxon>
        <taxon>Actinomycetes</taxon>
        <taxon>Propionibacteriales</taxon>
        <taxon>Kribbellaceae</taxon>
        <taxon>Kribbella</taxon>
    </lineage>
</organism>
<evidence type="ECO:0000313" key="1">
    <source>
        <dbReference type="EMBL" id="XBV21317.1"/>
    </source>
</evidence>
<proteinExistence type="predicted"/>